<evidence type="ECO:0000259" key="9">
    <source>
        <dbReference type="Pfam" id="PF23559"/>
    </source>
</evidence>
<dbReference type="EMBL" id="AY663391">
    <property type="protein sequence ID" value="AAW78913.1"/>
    <property type="molecule type" value="Genomic_DNA"/>
</dbReference>
<sequence length="1171" mass="131860">METTVLSVGKSVLNGAVRYAQSAIAEEVALQLGVRRDQVFITNELEMMQAFLMAANDEGDGDSKVVRVWVKQVRDLAYDVEDSLQDFAVRLEKQPWWRILLKDRRQVAKQMKGLRANVEDVSQRNMRYHLIKGSAGSNPASTDGQSAITGAMTMSSTEDARRQREKAKADLVQLIRKMDDRLRVIAVWGTSTDVGETSVIKRAFEDLKKHNRFDCHAWIKLMCPFNSVEFMRSIIRQFYIDLLQDPVENMDAQVLRGMGMKKENDLVDEFKSYLNDKSYLIVIDGMSTTEEWDQIKPCFPNNKRGSRIIVSTKQVEVASLCAGPQNVAPEHKQFSIDQNTLYAFFEKDQGSQDGDSTEVGSSSTNSTTTASHILVNNKILTRMETTLAAFKEFQLIGREKEKSEIIQLVTNGDGCQFEVISVCGMGGLGKTTVVRDVYQSQELRGKFEKCACVTIMRPFNCDELLKNLAGQFGYEDVADMVRHLEGKKCLIVLDDLSSTREWDAIIPHFTALETSSRIIVTTRVEDIGKHCSKKRKNIYKLQGLELNDAHDLFIQKVFDKTMDLDEQYPELVEQTNMILKKCKGLPLAIVTIGGFLANQPKTALEWKKLNEHISAAELQMNPELEAIITVLNKSYDGLPYHLKSCFLYLSIFPEDYNIKLKRLLRRWIAEGYPGVVRNKSTEEVAESYFMDLISRSMLLPSQRSICDGKRIGSCQVHDLIREIGISKSMEGNLVLRLEEGCSLNTQGTARHLAISSNWERDQSAFESIVDMSRVRSITVFGEWKPFFLSDKMRLLRVLDLEDTTGLVNHHLEHIGKFLHLRYLSLRGCESICHLPDTLGNLRQLETLDIRGTSIVMLPQTIIKLQKLQHLHAGFPTKGNYLCTRHLLHTYGFNQLDACTSLCCGAATPCIMMDKDYGGVVLPGGARKLKSLHTIRGVHVAYGDAVIQEIGRLSGLRKLGVMGINEKNDVKFCSAISNLSRLESLSVQSDKGCLDDITSPPKNLRSLKLEGRLGVLPEWIKKLQNLVKLKLSFTTSSQVEQDAAMEVLGHLPNLSILRLPGCSFKGGELHFQKDAFRSIVVFDVEGLGGIKSVNFDQGAMPELEQLKVTDACKRGGIGFFGLDILPSIKEVLLSVHFKMDRAGTELEREARLKEQFRTQLARNPKKPILKME</sequence>
<evidence type="ECO:0000256" key="5">
    <source>
        <dbReference type="ARBA" id="ARBA00022821"/>
    </source>
</evidence>
<evidence type="ECO:0000256" key="4">
    <source>
        <dbReference type="ARBA" id="ARBA00022741"/>
    </source>
</evidence>
<dbReference type="PRINTS" id="PR00364">
    <property type="entry name" value="DISEASERSIST"/>
</dbReference>
<evidence type="ECO:0000259" key="7">
    <source>
        <dbReference type="Pfam" id="PF00931"/>
    </source>
</evidence>
<dbReference type="SUPFAM" id="SSF52540">
    <property type="entry name" value="P-loop containing nucleoside triphosphate hydrolases"/>
    <property type="match status" value="2"/>
</dbReference>
<dbReference type="PANTHER" id="PTHR23155:SF1114">
    <property type="entry name" value="OS02G0475500 PROTEIN"/>
    <property type="match status" value="1"/>
</dbReference>
<dbReference type="InterPro" id="IPR042197">
    <property type="entry name" value="Apaf_helical"/>
</dbReference>
<evidence type="ECO:0000313" key="11">
    <source>
        <dbReference type="EMBL" id="AAW78913.1"/>
    </source>
</evidence>
<dbReference type="InterPro" id="IPR036388">
    <property type="entry name" value="WH-like_DNA-bd_sf"/>
</dbReference>
<dbReference type="InterPro" id="IPR041118">
    <property type="entry name" value="Rx_N"/>
</dbReference>
<accession>Q5EWZ3</accession>
<keyword evidence="6" id="KW-0175">Coiled coil</keyword>
<evidence type="ECO:0000256" key="2">
    <source>
        <dbReference type="ARBA" id="ARBA00022614"/>
    </source>
</evidence>
<evidence type="ECO:0000259" key="10">
    <source>
        <dbReference type="Pfam" id="PF23598"/>
    </source>
</evidence>
<evidence type="ECO:0000256" key="3">
    <source>
        <dbReference type="ARBA" id="ARBA00022737"/>
    </source>
</evidence>
<keyword evidence="3" id="KW-0677">Repeat</keyword>
<reference evidence="11" key="1">
    <citation type="journal article" date="2005" name="Genome Res.">
        <title>Ancient haplotypes resulting from extensive molecular rearrangements in the wheat A genome have been maintained in species of three different ploidy levels.</title>
        <authorList>
            <person name="Isidore E."/>
            <person name="Scherrer B."/>
            <person name="Chalhoub B."/>
            <person name="Feuillet C."/>
            <person name="Keller B."/>
        </authorList>
    </citation>
    <scope>NUCLEOTIDE SEQUENCE</scope>
</reference>
<dbReference type="InterPro" id="IPR027417">
    <property type="entry name" value="P-loop_NTPase"/>
</dbReference>
<evidence type="ECO:0000259" key="8">
    <source>
        <dbReference type="Pfam" id="PF18052"/>
    </source>
</evidence>
<dbReference type="Pfam" id="PF00931">
    <property type="entry name" value="NB-ARC"/>
    <property type="match status" value="2"/>
</dbReference>
<dbReference type="Gene3D" id="1.10.10.10">
    <property type="entry name" value="Winged helix-like DNA-binding domain superfamily/Winged helix DNA-binding domain"/>
    <property type="match status" value="1"/>
</dbReference>
<dbReference type="FunFam" id="1.10.10.10:FF:000322">
    <property type="entry name" value="Probable disease resistance protein At1g63360"/>
    <property type="match status" value="1"/>
</dbReference>
<dbReference type="GO" id="GO:0042742">
    <property type="term" value="P:defense response to bacterium"/>
    <property type="evidence" value="ECO:0007669"/>
    <property type="project" value="UniProtKB-ARBA"/>
</dbReference>
<dbReference type="InterPro" id="IPR032675">
    <property type="entry name" value="LRR_dom_sf"/>
</dbReference>
<dbReference type="InterPro" id="IPR044974">
    <property type="entry name" value="Disease_R_plants"/>
</dbReference>
<dbReference type="InterPro" id="IPR058922">
    <property type="entry name" value="WHD_DRP"/>
</dbReference>
<organism evidence="11">
    <name type="scientific">Triticum turgidum</name>
    <name type="common">Poulard wheat</name>
    <name type="synonym">Rivet wheat</name>
    <dbReference type="NCBI Taxonomy" id="4571"/>
    <lineage>
        <taxon>Eukaryota</taxon>
        <taxon>Viridiplantae</taxon>
        <taxon>Streptophyta</taxon>
        <taxon>Embryophyta</taxon>
        <taxon>Tracheophyta</taxon>
        <taxon>Spermatophyta</taxon>
        <taxon>Magnoliopsida</taxon>
        <taxon>Liliopsida</taxon>
        <taxon>Poales</taxon>
        <taxon>Poaceae</taxon>
        <taxon>BOP clade</taxon>
        <taxon>Pooideae</taxon>
        <taxon>Triticodae</taxon>
        <taxon>Triticeae</taxon>
        <taxon>Triticinae</taxon>
        <taxon>Triticum</taxon>
    </lineage>
</organism>
<keyword evidence="2" id="KW-0433">Leucine-rich repeat</keyword>
<dbReference type="GO" id="GO:0009626">
    <property type="term" value="P:plant-type hypersensitive response"/>
    <property type="evidence" value="ECO:0007669"/>
    <property type="project" value="UniProtKB-ARBA"/>
</dbReference>
<proteinExistence type="inferred from homology"/>
<feature type="domain" description="Disease resistance R13L4/SHOC-2-like LRR" evidence="10">
    <location>
        <begin position="774"/>
        <end position="873"/>
    </location>
</feature>
<dbReference type="Gene3D" id="1.20.5.4130">
    <property type="match status" value="1"/>
</dbReference>
<feature type="domain" description="Disease resistance N-terminal" evidence="8">
    <location>
        <begin position="14"/>
        <end position="96"/>
    </location>
</feature>
<dbReference type="CDD" id="cd14798">
    <property type="entry name" value="RX-CC_like"/>
    <property type="match status" value="1"/>
</dbReference>
<feature type="domain" description="Disease resistance R13L4/SHOC-2-like LRR" evidence="10">
    <location>
        <begin position="918"/>
        <end position="1167"/>
    </location>
</feature>
<evidence type="ECO:0000256" key="1">
    <source>
        <dbReference type="ARBA" id="ARBA00008894"/>
    </source>
</evidence>
<dbReference type="Gene3D" id="3.40.50.300">
    <property type="entry name" value="P-loop containing nucleotide triphosphate hydrolases"/>
    <property type="match status" value="2"/>
</dbReference>
<feature type="domain" description="NB-ARC" evidence="7">
    <location>
        <begin position="399"/>
        <end position="562"/>
    </location>
</feature>
<dbReference type="Pfam" id="PF18052">
    <property type="entry name" value="Rx_N"/>
    <property type="match status" value="1"/>
</dbReference>
<dbReference type="InterPro" id="IPR055414">
    <property type="entry name" value="LRR_R13L4/SHOC2-like"/>
</dbReference>
<dbReference type="SUPFAM" id="SSF52058">
    <property type="entry name" value="L domain-like"/>
    <property type="match status" value="1"/>
</dbReference>
<gene>
    <name evidence="11" type="primary">RGA2</name>
</gene>
<dbReference type="GO" id="GO:0043531">
    <property type="term" value="F:ADP binding"/>
    <property type="evidence" value="ECO:0007669"/>
    <property type="project" value="InterPro"/>
</dbReference>
<dbReference type="Gene3D" id="1.10.8.430">
    <property type="entry name" value="Helical domain of apoptotic protease-activating factors"/>
    <property type="match status" value="1"/>
</dbReference>
<dbReference type="AlphaFoldDB" id="Q5EWZ3"/>
<dbReference type="Pfam" id="PF23559">
    <property type="entry name" value="WHD_DRP"/>
    <property type="match status" value="1"/>
</dbReference>
<keyword evidence="5" id="KW-0611">Plant defense</keyword>
<feature type="domain" description="NB-ARC" evidence="7">
    <location>
        <begin position="170"/>
        <end position="346"/>
    </location>
</feature>
<protein>
    <submittedName>
        <fullName evidence="11">Putative resistance protein</fullName>
    </submittedName>
</protein>
<evidence type="ECO:0000256" key="6">
    <source>
        <dbReference type="ARBA" id="ARBA00023054"/>
    </source>
</evidence>
<keyword evidence="4" id="KW-0547">Nucleotide-binding</keyword>
<dbReference type="Gene3D" id="3.80.10.10">
    <property type="entry name" value="Ribonuclease Inhibitor"/>
    <property type="match status" value="1"/>
</dbReference>
<name>Q5EWZ3_TRITU</name>
<dbReference type="GO" id="GO:0002758">
    <property type="term" value="P:innate immune response-activating signaling pathway"/>
    <property type="evidence" value="ECO:0007669"/>
    <property type="project" value="UniProtKB-ARBA"/>
</dbReference>
<dbReference type="PANTHER" id="PTHR23155">
    <property type="entry name" value="DISEASE RESISTANCE PROTEIN RP"/>
    <property type="match status" value="1"/>
</dbReference>
<comment type="similarity">
    <text evidence="1">Belongs to the disease resistance NB-LRR family.</text>
</comment>
<feature type="domain" description="Disease resistance protein winged helix" evidence="9">
    <location>
        <begin position="651"/>
        <end position="722"/>
    </location>
</feature>
<dbReference type="InterPro" id="IPR002182">
    <property type="entry name" value="NB-ARC"/>
</dbReference>
<dbReference type="Pfam" id="PF23598">
    <property type="entry name" value="LRR_14"/>
    <property type="match status" value="2"/>
</dbReference>
<dbReference type="InterPro" id="IPR038005">
    <property type="entry name" value="RX-like_CC"/>
</dbReference>